<dbReference type="AlphaFoldDB" id="A0A8S1JWQ1"/>
<evidence type="ECO:0000313" key="2">
    <source>
        <dbReference type="Proteomes" id="UP000688137"/>
    </source>
</evidence>
<protein>
    <submittedName>
        <fullName evidence="1">Uncharacterized protein</fullName>
    </submittedName>
</protein>
<name>A0A8S1JWQ1_PARPR</name>
<gene>
    <name evidence="1" type="ORF">PPRIM_AZ9-3.1.T0100481</name>
</gene>
<dbReference type="EMBL" id="CAJJDM010000007">
    <property type="protein sequence ID" value="CAD8046585.1"/>
    <property type="molecule type" value="Genomic_DNA"/>
</dbReference>
<keyword evidence="2" id="KW-1185">Reference proteome</keyword>
<organism evidence="1 2">
    <name type="scientific">Paramecium primaurelia</name>
    <dbReference type="NCBI Taxonomy" id="5886"/>
    <lineage>
        <taxon>Eukaryota</taxon>
        <taxon>Sar</taxon>
        <taxon>Alveolata</taxon>
        <taxon>Ciliophora</taxon>
        <taxon>Intramacronucleata</taxon>
        <taxon>Oligohymenophorea</taxon>
        <taxon>Peniculida</taxon>
        <taxon>Parameciidae</taxon>
        <taxon>Paramecium</taxon>
    </lineage>
</organism>
<evidence type="ECO:0000313" key="1">
    <source>
        <dbReference type="EMBL" id="CAD8046585.1"/>
    </source>
</evidence>
<accession>A0A8S1JWQ1</accession>
<proteinExistence type="predicted"/>
<comment type="caution">
    <text evidence="1">The sequence shown here is derived from an EMBL/GenBank/DDBJ whole genome shotgun (WGS) entry which is preliminary data.</text>
</comment>
<dbReference type="Proteomes" id="UP000688137">
    <property type="component" value="Unassembled WGS sequence"/>
</dbReference>
<reference evidence="1" key="1">
    <citation type="submission" date="2021-01" db="EMBL/GenBank/DDBJ databases">
        <authorList>
            <consortium name="Genoscope - CEA"/>
            <person name="William W."/>
        </authorList>
    </citation>
    <scope>NUCLEOTIDE SEQUENCE</scope>
</reference>
<sequence length="116" mass="13638">MRSNSTAYTPQNPEVFHKGHIHFFDLLSSFHGLEDQPDYPVQQQTIQDKLRHQYLHDNNWEEKLCYRTCFKIQEKDYVQFCLDKKCSGTPYLKAAQVLGYVKTGNPTPKAHGHHHH</sequence>
<dbReference type="OMA" id="FINDNSW"/>